<evidence type="ECO:0000313" key="2">
    <source>
        <dbReference type="RefSeq" id="XP_018322098.1"/>
    </source>
</evidence>
<dbReference type="STRING" id="224129.A0A1W4WPQ8"/>
<protein>
    <submittedName>
        <fullName evidence="2 3">Tachykinins</fullName>
    </submittedName>
</protein>
<dbReference type="Proteomes" id="UP000192223">
    <property type="component" value="Unplaced"/>
</dbReference>
<dbReference type="KEGG" id="apln:108734883"/>
<sequence>MRVLQHIATMVAILTLKCDGDELKPSLASFSDGSSLSLLKDKEEDARNLYYMKTADMSNPSRFQNVITSYKRVPSGFLGMRGKKEYIEIGEELNKRVPSGFLGMRGKKEDFQLNSFEDDYGTSSNAQSDVYEMAKRPSKMGFLGMRGKKLPGHSSFFGMRGKKYPYQFRGKFVGVRGKKSDWNDYRDLSNLAQQLDLNQLMLLLTANDYEFLSKNDRNNEVV</sequence>
<dbReference type="RefSeq" id="XP_018322099.1">
    <property type="nucleotide sequence ID" value="XM_018466597.2"/>
</dbReference>
<keyword evidence="1" id="KW-1185">Reference proteome</keyword>
<proteinExistence type="predicted"/>
<evidence type="ECO:0000313" key="1">
    <source>
        <dbReference type="Proteomes" id="UP000192223"/>
    </source>
</evidence>
<evidence type="ECO:0000313" key="3">
    <source>
        <dbReference type="RefSeq" id="XP_018322099.1"/>
    </source>
</evidence>
<name>A0A1W4WPQ8_AGRPL</name>
<dbReference type="GeneID" id="108734883"/>
<gene>
    <name evidence="2 3" type="primary">LOC108734883</name>
</gene>
<dbReference type="AlphaFoldDB" id="A0A1W4WPQ8"/>
<accession>A0A1W4WPQ8</accession>
<organism evidence="1 2">
    <name type="scientific">Agrilus planipennis</name>
    <name type="common">Emerald ash borer</name>
    <name type="synonym">Agrilus marcopoli</name>
    <dbReference type="NCBI Taxonomy" id="224129"/>
    <lineage>
        <taxon>Eukaryota</taxon>
        <taxon>Metazoa</taxon>
        <taxon>Ecdysozoa</taxon>
        <taxon>Arthropoda</taxon>
        <taxon>Hexapoda</taxon>
        <taxon>Insecta</taxon>
        <taxon>Pterygota</taxon>
        <taxon>Neoptera</taxon>
        <taxon>Endopterygota</taxon>
        <taxon>Coleoptera</taxon>
        <taxon>Polyphaga</taxon>
        <taxon>Elateriformia</taxon>
        <taxon>Buprestoidea</taxon>
        <taxon>Buprestidae</taxon>
        <taxon>Agrilinae</taxon>
        <taxon>Agrilus</taxon>
    </lineage>
</organism>
<reference evidence="2 3" key="1">
    <citation type="submission" date="2025-04" db="UniProtKB">
        <authorList>
            <consortium name="RefSeq"/>
        </authorList>
    </citation>
    <scope>IDENTIFICATION</scope>
    <source>
        <tissue evidence="2 3">Entire body</tissue>
    </source>
</reference>
<dbReference type="RefSeq" id="XP_018322098.1">
    <property type="nucleotide sequence ID" value="XM_018466596.1"/>
</dbReference>
<dbReference type="OrthoDB" id="5919137at2759"/>